<dbReference type="PRINTS" id="PR00364">
    <property type="entry name" value="DISEASERSIST"/>
</dbReference>
<keyword evidence="14" id="KW-1185">Reference proteome</keyword>
<proteinExistence type="inferred from homology"/>
<evidence type="ECO:0000256" key="7">
    <source>
        <dbReference type="ARBA" id="ARBA00023054"/>
    </source>
</evidence>
<name>A0ABC9AVE1_9POAL</name>
<dbReference type="PANTHER" id="PTHR36766:SF34">
    <property type="entry name" value="NB-ARC DOMAIN-CONTAINING PROTEIN"/>
    <property type="match status" value="1"/>
</dbReference>
<protein>
    <submittedName>
        <fullName evidence="13">Uncharacterized protein</fullName>
    </submittedName>
</protein>
<evidence type="ECO:0000259" key="12">
    <source>
        <dbReference type="Pfam" id="PF25019"/>
    </source>
</evidence>
<dbReference type="InterPro" id="IPR036388">
    <property type="entry name" value="WH-like_DNA-bd_sf"/>
</dbReference>
<dbReference type="GO" id="GO:0042742">
    <property type="term" value="P:defense response to bacterium"/>
    <property type="evidence" value="ECO:0007669"/>
    <property type="project" value="UniProtKB-ARBA"/>
</dbReference>
<dbReference type="SUPFAM" id="SSF52540">
    <property type="entry name" value="P-loop containing nucleoside triphosphate hydrolases"/>
    <property type="match status" value="1"/>
</dbReference>
<evidence type="ECO:0000259" key="9">
    <source>
        <dbReference type="Pfam" id="PF18052"/>
    </source>
</evidence>
<gene>
    <name evidence="13" type="ORF">URODEC1_LOCUS57875</name>
</gene>
<dbReference type="GO" id="GO:0009626">
    <property type="term" value="P:plant-type hypersensitive response"/>
    <property type="evidence" value="ECO:0007669"/>
    <property type="project" value="UniProtKB-ARBA"/>
</dbReference>
<evidence type="ECO:0000256" key="1">
    <source>
        <dbReference type="ARBA" id="ARBA00008894"/>
    </source>
</evidence>
<dbReference type="Gene3D" id="3.80.10.10">
    <property type="entry name" value="Ribonuclease Inhibitor"/>
    <property type="match status" value="3"/>
</dbReference>
<keyword evidence="5" id="KW-0611">Plant defense</keyword>
<feature type="domain" description="Disease resistance R13L4/SHOC-2-like LRR" evidence="11">
    <location>
        <begin position="529"/>
        <end position="636"/>
    </location>
</feature>
<dbReference type="PANTHER" id="PTHR36766">
    <property type="entry name" value="PLANT BROAD-SPECTRUM MILDEW RESISTANCE PROTEIN RPW8"/>
    <property type="match status" value="1"/>
</dbReference>
<evidence type="ECO:0000259" key="8">
    <source>
        <dbReference type="Pfam" id="PF00931"/>
    </source>
</evidence>
<dbReference type="InterPro" id="IPR055414">
    <property type="entry name" value="LRR_R13L4/SHOC2-like"/>
</dbReference>
<keyword evidence="6" id="KW-0067">ATP-binding</keyword>
<dbReference type="Pfam" id="PF18052">
    <property type="entry name" value="Rx_N"/>
    <property type="match status" value="1"/>
</dbReference>
<dbReference type="FunFam" id="1.10.10.10:FF:000322">
    <property type="entry name" value="Probable disease resistance protein At1g63360"/>
    <property type="match status" value="1"/>
</dbReference>
<dbReference type="InterPro" id="IPR041118">
    <property type="entry name" value="Rx_N"/>
</dbReference>
<dbReference type="Pfam" id="PF00931">
    <property type="entry name" value="NB-ARC"/>
    <property type="match status" value="1"/>
</dbReference>
<accession>A0ABC9AVE1</accession>
<keyword evidence="3" id="KW-0677">Repeat</keyword>
<evidence type="ECO:0000256" key="3">
    <source>
        <dbReference type="ARBA" id="ARBA00022737"/>
    </source>
</evidence>
<feature type="domain" description="R13L1/DRL21-like LRR repeat region" evidence="12">
    <location>
        <begin position="766"/>
        <end position="914"/>
    </location>
</feature>
<dbReference type="GO" id="GO:0002758">
    <property type="term" value="P:innate immune response-activating signaling pathway"/>
    <property type="evidence" value="ECO:0007669"/>
    <property type="project" value="UniProtKB-ARBA"/>
</dbReference>
<dbReference type="InterPro" id="IPR027417">
    <property type="entry name" value="P-loop_NTPase"/>
</dbReference>
<dbReference type="Gene3D" id="3.40.50.300">
    <property type="entry name" value="P-loop containing nucleotide triphosphate hydrolases"/>
    <property type="match status" value="1"/>
</dbReference>
<evidence type="ECO:0000256" key="2">
    <source>
        <dbReference type="ARBA" id="ARBA00022614"/>
    </source>
</evidence>
<dbReference type="Gene3D" id="1.20.5.4130">
    <property type="match status" value="1"/>
</dbReference>
<evidence type="ECO:0000256" key="4">
    <source>
        <dbReference type="ARBA" id="ARBA00022741"/>
    </source>
</evidence>
<dbReference type="InterPro" id="IPR002182">
    <property type="entry name" value="NB-ARC"/>
</dbReference>
<dbReference type="Pfam" id="PF25019">
    <property type="entry name" value="LRR_R13L1-DRL21"/>
    <property type="match status" value="1"/>
</dbReference>
<dbReference type="Pfam" id="PF23559">
    <property type="entry name" value="WHD_DRP"/>
    <property type="match status" value="1"/>
</dbReference>
<dbReference type="SUPFAM" id="SSF52058">
    <property type="entry name" value="L domain-like"/>
    <property type="match status" value="2"/>
</dbReference>
<dbReference type="AlphaFoldDB" id="A0ABC9AVE1"/>
<dbReference type="Gene3D" id="1.10.10.10">
    <property type="entry name" value="Winged helix-like DNA-binding domain superfamily/Winged helix DNA-binding domain"/>
    <property type="match status" value="1"/>
</dbReference>
<reference evidence="13 14" key="2">
    <citation type="submission" date="2024-10" db="EMBL/GenBank/DDBJ databases">
        <authorList>
            <person name="Ryan C."/>
        </authorList>
    </citation>
    <scope>NUCLEOTIDE SEQUENCE [LARGE SCALE GENOMIC DNA]</scope>
</reference>
<keyword evidence="2" id="KW-0433">Leucine-rich repeat</keyword>
<keyword evidence="4" id="KW-0547">Nucleotide-binding</keyword>
<evidence type="ECO:0000256" key="5">
    <source>
        <dbReference type="ARBA" id="ARBA00022821"/>
    </source>
</evidence>
<reference evidence="14" key="1">
    <citation type="submission" date="2024-06" db="EMBL/GenBank/DDBJ databases">
        <authorList>
            <person name="Ryan C."/>
        </authorList>
    </citation>
    <scope>NUCLEOTIDE SEQUENCE [LARGE SCALE GENOMIC DNA]</scope>
</reference>
<dbReference type="EMBL" id="OZ075132">
    <property type="protein sequence ID" value="CAL4985293.1"/>
    <property type="molecule type" value="Genomic_DNA"/>
</dbReference>
<feature type="domain" description="NB-ARC" evidence="8">
    <location>
        <begin position="180"/>
        <end position="348"/>
    </location>
</feature>
<comment type="similarity">
    <text evidence="1">Belongs to the disease resistance NB-LRR family.</text>
</comment>
<dbReference type="InterPro" id="IPR032675">
    <property type="entry name" value="LRR_dom_sf"/>
</dbReference>
<feature type="domain" description="Disease resistance protein winged helix" evidence="10">
    <location>
        <begin position="376"/>
        <end position="444"/>
    </location>
</feature>
<organism evidence="13 14">
    <name type="scientific">Urochloa decumbens</name>
    <dbReference type="NCBI Taxonomy" id="240449"/>
    <lineage>
        <taxon>Eukaryota</taxon>
        <taxon>Viridiplantae</taxon>
        <taxon>Streptophyta</taxon>
        <taxon>Embryophyta</taxon>
        <taxon>Tracheophyta</taxon>
        <taxon>Spermatophyta</taxon>
        <taxon>Magnoliopsida</taxon>
        <taxon>Liliopsida</taxon>
        <taxon>Poales</taxon>
        <taxon>Poaceae</taxon>
        <taxon>PACMAD clade</taxon>
        <taxon>Panicoideae</taxon>
        <taxon>Panicodae</taxon>
        <taxon>Paniceae</taxon>
        <taxon>Melinidinae</taxon>
        <taxon>Urochloa</taxon>
    </lineage>
</organism>
<dbReference type="InterPro" id="IPR056789">
    <property type="entry name" value="LRR_R13L1-DRL21"/>
</dbReference>
<sequence>MGGMEAALASGVLKVAGSKLVLLIASEFASITGAKKDLCELQGKHQEISSWLAVIRDREIGSGTQFPLVNELRNVAYDIDDLLYEVHLEAEKHNIHKNGDNQPIADCFCTKPKSLLFGHKVASKIKAIKVEYDKIVKQGRDANIIRNNLQMDHPFRTNNWRAGEPSILCNVENSKIPRRDQEKGEIIRKILEPNEGEYGQTVVSIVGLGGSGKTTLAKHICHDSKIKEHFNDMVFWVHVSQEFDFTKLIGKLFEAIIEKKSDLHVQQNMLREISNKINGKKFLLILDDAWHRDKHDWEQFMLHLKSGTPGSKILLTTCDWKVAEIVKSRHIIELGLLSEAESWSLFLKCFGWIVEELGSYGSELDQLKQCFMFCSIFPKGFEIYKDCLIAQWIAHGFITEMNGMQLEDIGSAYFDSFVKVGFLHDTYKHWYTGETKMHDLIHDLTRHILEYEVVTCLPNNMTTNYTKRCRYLSLTSCAEKVNRGSFDKVHALFASGASSTSLNKLIKKSCYVHSVILQYTIDNSLSLFIMKFEYLGYLEIHGLNTTELPEAISGCWNLQALVFIECIGLVTLPESIGKLKKLRTLQLRHNTDLGSLPESVGDCQDLQSLQLYYCQKLRTISGSLGRNGRLRVLQIVKSYDLEQLPLESSVEFSNLLVISLAECCHFQGLPATLSCPTLCTLDLSRTKVTELPEWVTTIGTLKYVNLESCKELVVLPKDIGKLKALAVLNIKGCTSLRYMPPGIGQLTRLTQLGLFVVGCGGDDARISELENLDKISGDIEIQNLEYLKDPCDAEKACLKWKNSIQGLVLDWWSPSMTEEEMISGADQDLGVLNGLEPPPRVEDIEIRRYRGPCLPRWWMEQKDSSYCDGMTLKQSSPCQFLSLTKLTLSQIPNLKHMWGVLKFPSLKSLKLSKMANLEDLWTTANGFEILEEEVRAQDCFPVLSELSIRDCPKLSTMKPYFPPSLENLCLVRNNLQLLSPDNFAHLLPPATHGSSLPRCLHSEVRHLKRLQLKGMMGSSSGWEFLQHHTELETLCIRDCNNLTQLPGSIRSLTSLQKLEITGLLASLNR</sequence>
<dbReference type="InterPro" id="IPR058922">
    <property type="entry name" value="WHD_DRP"/>
</dbReference>
<dbReference type="Proteomes" id="UP001497457">
    <property type="component" value="Chromosome 22rd"/>
</dbReference>
<evidence type="ECO:0000259" key="10">
    <source>
        <dbReference type="Pfam" id="PF23559"/>
    </source>
</evidence>
<evidence type="ECO:0000313" key="13">
    <source>
        <dbReference type="EMBL" id="CAL4985293.1"/>
    </source>
</evidence>
<evidence type="ECO:0000313" key="14">
    <source>
        <dbReference type="Proteomes" id="UP001497457"/>
    </source>
</evidence>
<dbReference type="GO" id="GO:0005524">
    <property type="term" value="F:ATP binding"/>
    <property type="evidence" value="ECO:0007669"/>
    <property type="project" value="UniProtKB-KW"/>
</dbReference>
<evidence type="ECO:0000259" key="11">
    <source>
        <dbReference type="Pfam" id="PF23598"/>
    </source>
</evidence>
<keyword evidence="7" id="KW-0175">Coiled coil</keyword>
<feature type="domain" description="Disease resistance N-terminal" evidence="9">
    <location>
        <begin position="12"/>
        <end position="97"/>
    </location>
</feature>
<evidence type="ECO:0000256" key="6">
    <source>
        <dbReference type="ARBA" id="ARBA00022840"/>
    </source>
</evidence>
<dbReference type="Pfam" id="PF23598">
    <property type="entry name" value="LRR_14"/>
    <property type="match status" value="1"/>
</dbReference>